<keyword evidence="2" id="KW-1185">Reference proteome</keyword>
<name>A0A8R2NX57_ACYPI</name>
<dbReference type="GeneID" id="107885858"/>
<protein>
    <submittedName>
        <fullName evidence="1">Uncharacterized protein</fullName>
    </submittedName>
</protein>
<dbReference type="Proteomes" id="UP000007819">
    <property type="component" value="Unassembled WGS sequence"/>
</dbReference>
<proteinExistence type="predicted"/>
<organism evidence="1 2">
    <name type="scientific">Acyrthosiphon pisum</name>
    <name type="common">Pea aphid</name>
    <dbReference type="NCBI Taxonomy" id="7029"/>
    <lineage>
        <taxon>Eukaryota</taxon>
        <taxon>Metazoa</taxon>
        <taxon>Ecdysozoa</taxon>
        <taxon>Arthropoda</taxon>
        <taxon>Hexapoda</taxon>
        <taxon>Insecta</taxon>
        <taxon>Pterygota</taxon>
        <taxon>Neoptera</taxon>
        <taxon>Paraneoptera</taxon>
        <taxon>Hemiptera</taxon>
        <taxon>Sternorrhyncha</taxon>
        <taxon>Aphidomorpha</taxon>
        <taxon>Aphidoidea</taxon>
        <taxon>Aphididae</taxon>
        <taxon>Macrosiphini</taxon>
        <taxon>Acyrthosiphon</taxon>
    </lineage>
</organism>
<dbReference type="RefSeq" id="XP_029347823.1">
    <property type="nucleotide sequence ID" value="XM_029491963.1"/>
</dbReference>
<evidence type="ECO:0000313" key="1">
    <source>
        <dbReference type="EnsemblMetazoa" id="XP_029347823.1"/>
    </source>
</evidence>
<dbReference type="OrthoDB" id="6629008at2759"/>
<reference evidence="2" key="1">
    <citation type="submission" date="2010-06" db="EMBL/GenBank/DDBJ databases">
        <authorList>
            <person name="Jiang H."/>
            <person name="Abraham K."/>
            <person name="Ali S."/>
            <person name="Alsbrooks S.L."/>
            <person name="Anim B.N."/>
            <person name="Anosike U.S."/>
            <person name="Attaway T."/>
            <person name="Bandaranaike D.P."/>
            <person name="Battles P.K."/>
            <person name="Bell S.N."/>
            <person name="Bell A.V."/>
            <person name="Beltran B."/>
            <person name="Bickham C."/>
            <person name="Bustamante Y."/>
            <person name="Caleb T."/>
            <person name="Canada A."/>
            <person name="Cardenas V."/>
            <person name="Carter K."/>
            <person name="Chacko J."/>
            <person name="Chandrabose M.N."/>
            <person name="Chavez D."/>
            <person name="Chavez A."/>
            <person name="Chen L."/>
            <person name="Chu H.-S."/>
            <person name="Claassen K.J."/>
            <person name="Cockrell R."/>
            <person name="Collins M."/>
            <person name="Cooper J.A."/>
            <person name="Cree A."/>
            <person name="Curry S.M."/>
            <person name="Da Y."/>
            <person name="Dao M.D."/>
            <person name="Das B."/>
            <person name="Davila M.-L."/>
            <person name="Davy-Carroll L."/>
            <person name="Denson S."/>
            <person name="Dinh H."/>
            <person name="Ebong V.E."/>
            <person name="Edwards J.R."/>
            <person name="Egan A."/>
            <person name="El-Daye J."/>
            <person name="Escobedo L."/>
            <person name="Fernandez S."/>
            <person name="Fernando P.R."/>
            <person name="Flagg N."/>
            <person name="Forbes L.D."/>
            <person name="Fowler R.G."/>
            <person name="Fu Q."/>
            <person name="Gabisi R.A."/>
            <person name="Ganer J."/>
            <person name="Garbino Pronczuk A."/>
            <person name="Garcia R.M."/>
            <person name="Garner T."/>
            <person name="Garrett T.E."/>
            <person name="Gonzalez D.A."/>
            <person name="Hamid H."/>
            <person name="Hawkins E.S."/>
            <person name="Hirani K."/>
            <person name="Hogues M.E."/>
            <person name="Hollins B."/>
            <person name="Hsiao C.-H."/>
            <person name="Jabil R."/>
            <person name="James M.L."/>
            <person name="Jhangiani S.N."/>
            <person name="Johnson B."/>
            <person name="Johnson Q."/>
            <person name="Joshi V."/>
            <person name="Kalu J.B."/>
            <person name="Kam C."/>
            <person name="Kashfia A."/>
            <person name="Keebler J."/>
            <person name="Kisamo H."/>
            <person name="Kovar C.L."/>
            <person name="Lago L.A."/>
            <person name="Lai C.-Y."/>
            <person name="Laidlaw J."/>
            <person name="Lara F."/>
            <person name="Le T.-K."/>
            <person name="Lee S.L."/>
            <person name="Legall F.H."/>
            <person name="Lemon S.J."/>
            <person name="Lewis L.R."/>
            <person name="Li B."/>
            <person name="Liu Y."/>
            <person name="Liu Y.-S."/>
            <person name="Lopez J."/>
            <person name="Lozado R.J."/>
            <person name="Lu J."/>
            <person name="Madu R.C."/>
            <person name="Maheshwari M."/>
            <person name="Maheshwari R."/>
            <person name="Malloy K."/>
            <person name="Martinez E."/>
            <person name="Mathew T."/>
            <person name="Mercado I.C."/>
            <person name="Mercado C."/>
            <person name="Meyer B."/>
            <person name="Montgomery K."/>
            <person name="Morgan M.B."/>
            <person name="Munidasa M."/>
            <person name="Nazareth L.V."/>
            <person name="Nelson J."/>
            <person name="Ng B.M."/>
            <person name="Nguyen N.B."/>
            <person name="Nguyen P.Q."/>
            <person name="Nguyen T."/>
            <person name="Obregon M."/>
            <person name="Okwuonu G.O."/>
            <person name="Onwere C.G."/>
            <person name="Orozco G."/>
            <person name="Parra A."/>
            <person name="Patel S."/>
            <person name="Patil S."/>
            <person name="Perez A."/>
            <person name="Perez Y."/>
            <person name="Pham C."/>
            <person name="Primus E.L."/>
            <person name="Pu L.-L."/>
            <person name="Puazo M."/>
            <person name="Qin X."/>
            <person name="Quiroz J.B."/>
            <person name="Reese J."/>
            <person name="Richards S."/>
            <person name="Rives C.M."/>
            <person name="Robberts R."/>
            <person name="Ruiz S.J."/>
            <person name="Ruiz M.J."/>
            <person name="Santibanez J."/>
            <person name="Schneider B.W."/>
            <person name="Sisson I."/>
            <person name="Smith M."/>
            <person name="Sodergren E."/>
            <person name="Song X.-Z."/>
            <person name="Song B.B."/>
            <person name="Summersgill H."/>
            <person name="Thelus R."/>
            <person name="Thornton R.D."/>
            <person name="Trejos Z.Y."/>
            <person name="Usmani K."/>
            <person name="Vattathil S."/>
            <person name="Villasana D."/>
            <person name="Walker D.L."/>
            <person name="Wang S."/>
            <person name="Wang K."/>
            <person name="White C.S."/>
            <person name="Williams A.C."/>
            <person name="Williamson J."/>
            <person name="Wilson K."/>
            <person name="Woghiren I.O."/>
            <person name="Woodworth J.R."/>
            <person name="Worley K.C."/>
            <person name="Wright R.A."/>
            <person name="Wu W."/>
            <person name="Young L."/>
            <person name="Zhang L."/>
            <person name="Zhang J."/>
            <person name="Zhu Y."/>
            <person name="Muzny D.M."/>
            <person name="Weinstock G."/>
            <person name="Gibbs R.A."/>
        </authorList>
    </citation>
    <scope>NUCLEOTIDE SEQUENCE [LARGE SCALE GENOMIC DNA]</scope>
    <source>
        <strain evidence="2">LSR1</strain>
    </source>
</reference>
<dbReference type="AlphaFoldDB" id="A0A8R2NX57"/>
<dbReference type="PANTHER" id="PTHR33053:SF24">
    <property type="entry name" value="TRANSPOSASE DOMAIN-CONTAINING PROTEIN"/>
    <property type="match status" value="1"/>
</dbReference>
<reference evidence="1" key="2">
    <citation type="submission" date="2022-06" db="UniProtKB">
        <authorList>
            <consortium name="EnsemblMetazoa"/>
        </authorList>
    </citation>
    <scope>IDENTIFICATION</scope>
</reference>
<dbReference type="PANTHER" id="PTHR33053">
    <property type="entry name" value="PROTEIN, PUTATIVE-RELATED"/>
    <property type="match status" value="1"/>
</dbReference>
<dbReference type="KEGG" id="api:107885858"/>
<evidence type="ECO:0000313" key="2">
    <source>
        <dbReference type="Proteomes" id="UP000007819"/>
    </source>
</evidence>
<dbReference type="EnsemblMetazoa" id="XM_029491963.1">
    <property type="protein sequence ID" value="XP_029347823.1"/>
    <property type="gene ID" value="LOC107885858"/>
</dbReference>
<sequence>MNRPVIESLSSKISEELSVIHSEPTLDSEYNMQLVKFKPTETSTDKDITENQSLQEKLVSWTLENNITHKALSNLLKIIKPHVIEDNLPRDARTLMQTLRTTNVKKVFPGEYYHFGLQCGIIHFLKQHPLFCTSNSTISVMINVDGLPIAKSSNSQVWPILGSIYEYNHVFIIGIYFDKEHKPASSNEFLHDFVQESKYMTENGFEFNGHKYRFHIKGISADAPAKSFMLCIKSHGGYSSCTKCTTEGTYIERRVCFPSETIVLRTDLDFDNYKDEDYHMGKTALTEIPGLRLVTEVPLDYQHLICLGVTKKLISLWLCDSLKVRLSSSKVKTISNSIDNNITPFVPLEFQRKPRSFNMWKQWKATELRQFLLYYGPIVLYSVVSEEVYIHFLILHVAI</sequence>
<accession>A0A8R2NX57</accession>